<keyword evidence="1" id="KW-0732">Signal</keyword>
<name>A0A1W1X6Q2_9BACT</name>
<dbReference type="InterPro" id="IPR036465">
    <property type="entry name" value="vWFA_dom_sf"/>
</dbReference>
<accession>A0A1W1X6Q2</accession>
<keyword evidence="3" id="KW-1185">Reference proteome</keyword>
<evidence type="ECO:0000313" key="3">
    <source>
        <dbReference type="Proteomes" id="UP000192783"/>
    </source>
</evidence>
<evidence type="ECO:0008006" key="4">
    <source>
        <dbReference type="Google" id="ProtNLM"/>
    </source>
</evidence>
<gene>
    <name evidence="2" type="ORF">SAMN02746041_00695</name>
</gene>
<evidence type="ECO:0000256" key="1">
    <source>
        <dbReference type="SAM" id="SignalP"/>
    </source>
</evidence>
<dbReference type="EMBL" id="FWXF01000002">
    <property type="protein sequence ID" value="SMC19507.1"/>
    <property type="molecule type" value="Genomic_DNA"/>
</dbReference>
<dbReference type="OrthoDB" id="7156875at2"/>
<evidence type="ECO:0000313" key="2">
    <source>
        <dbReference type="EMBL" id="SMC19507.1"/>
    </source>
</evidence>
<dbReference type="RefSeq" id="WP_084056307.1">
    <property type="nucleotide sequence ID" value="NZ_FWXF01000002.1"/>
</dbReference>
<dbReference type="AlphaFoldDB" id="A0A1W1X6Q2"/>
<proteinExistence type="predicted"/>
<sequence length="1237" mass="136248">MKIRRLVVCLLVCFMMGFAPWARAGTCDCAVPPFIAAGVKANVLIILDNSNSMDEDFYGNAVGSYSPVSKSVVARKALIDMIDQLKDELRVGLMTYRLSSSGVVSRRLHNSQYFASYDPRSYCPDPPDACVEYCRTGDGSKKTECENACRADNGSFDADYFDSIISSNSIGSEIRDRYCALVYPKTQAIPNPADPSNHIYYKGAFPFYSGSNLGTAFCISWGEFYHADDGPPWDWYKCYGNKSGTSDDATGYWNFLFDSYFTPTDTDYALGYADFGQRMTWYYVGRTWFNNSSPGDGYLHVPVGDLEDLDGDTTDTYTDLLDKLDPKENDASAYMSCSKGNKNDCDYVINAGLTPTAGTLQDAYDYFLGSDSPIQERCQKNFVVYVTDGLPSVDEHGNEDTADNLMPAVLQKIDNLRHLTKTLGGTDYTFDVRTYVLGVGLTEAAKAKLDEMAVRGGTDVSGRAYYADNPTEMTDALTGIFADILKKTASGTSVSILSERAQKGANVMQAVFYPEKQFGIQSVNWVGFLYNYWFYVSRGISNLREDTVQDQVLDLGDDYVISFKFENGDLKLLRYEDTNGDGEPDAQPLIDANVTLDELKPIWEAGKELFQMSSHERKIYTVNDSDRLVLFNDDNVTSMLSFSSLFGDPASFDTCLAGSDDNVTSANLVNYVRGDDRSGCRNRTVTLGTTTSTWKLGDIVYSTPKVAADYTLCSNDSTRVCETDADCTGGGSCDKVEGVVFFGANDGMLHAVKTGVLTKSGLAGDRVAKLEGTDLGKELWAFVPKNSLPYLRCLARNDYCHLYYVDLSPYIVDMGNKKVLIGGMRLGGGVCEKSKGNNYTCDAPSDTCSGTISCPNADTCYNPSNCVGLSAYFALDITHPEDPKFLWEFTHPKLGYSYSGPAVVHRDGNYYVIFASGPQDRKGDSEQNLHTFVLSLDSDLQIADVYVHDFGKSFKNAFGGRLFTTGLDLNEDGNTDFVFFGYGYSPSGKIDDWKGGIVKLWTGDTDPTKWDYNTNYFNAAQQPITAKVEFSKCFGTWYVYAGSGRYFFKEDNYSASQNDRIMAVPFVCDADNNCAQPNINFGHSSAEVCSHLGDLNGIKGWYIELNGPEDGYFKERMISDPTVTDQNLVFFTTTEPTADICGYSGRTRIWGLNCATGEAIADLTCPGYGINAVQGSLFLQTSTGALYRVDPNSDFSTGNGDDPKTNNWVQGVPPESATPFVPPFGVKTGKILHWIEK</sequence>
<feature type="signal peptide" evidence="1">
    <location>
        <begin position="1"/>
        <end position="24"/>
    </location>
</feature>
<dbReference type="STRING" id="1121390.SAMN02746041_00695"/>
<dbReference type="Proteomes" id="UP000192783">
    <property type="component" value="Unassembled WGS sequence"/>
</dbReference>
<dbReference type="SUPFAM" id="SSF53300">
    <property type="entry name" value="vWA-like"/>
    <property type="match status" value="1"/>
</dbReference>
<protein>
    <recommendedName>
        <fullName evidence="4">Type IV pilus assembly protein PilY1</fullName>
    </recommendedName>
</protein>
<feature type="chain" id="PRO_5013252547" description="Type IV pilus assembly protein PilY1" evidence="1">
    <location>
        <begin position="25"/>
        <end position="1237"/>
    </location>
</feature>
<organism evidence="2 3">
    <name type="scientific">Desulfacinum hydrothermale DSM 13146</name>
    <dbReference type="NCBI Taxonomy" id="1121390"/>
    <lineage>
        <taxon>Bacteria</taxon>
        <taxon>Pseudomonadati</taxon>
        <taxon>Thermodesulfobacteriota</taxon>
        <taxon>Syntrophobacteria</taxon>
        <taxon>Syntrophobacterales</taxon>
        <taxon>Syntrophobacteraceae</taxon>
        <taxon>Desulfacinum</taxon>
    </lineage>
</organism>
<reference evidence="2 3" key="1">
    <citation type="submission" date="2017-04" db="EMBL/GenBank/DDBJ databases">
        <authorList>
            <person name="Afonso C.L."/>
            <person name="Miller P.J."/>
            <person name="Scott M.A."/>
            <person name="Spackman E."/>
            <person name="Goraichik I."/>
            <person name="Dimitrov K.M."/>
            <person name="Suarez D.L."/>
            <person name="Swayne D.E."/>
        </authorList>
    </citation>
    <scope>NUCLEOTIDE SEQUENCE [LARGE SCALE GENOMIC DNA]</scope>
    <source>
        <strain evidence="2 3">DSM 13146</strain>
    </source>
</reference>
<dbReference type="Gene3D" id="3.40.50.410">
    <property type="entry name" value="von Willebrand factor, type A domain"/>
    <property type="match status" value="2"/>
</dbReference>